<accession>A0A3P3U993</accession>
<evidence type="ECO:0000313" key="2">
    <source>
        <dbReference type="Proteomes" id="UP000267017"/>
    </source>
</evidence>
<dbReference type="RefSeq" id="WP_128634520.1">
    <property type="nucleotide sequence ID" value="NZ_RRCN01000001.1"/>
</dbReference>
<comment type="caution">
    <text evidence="1">The sequence shown here is derived from an EMBL/GenBank/DDBJ whole genome shotgun (WGS) entry which is preliminary data.</text>
</comment>
<dbReference type="AlphaFoldDB" id="A0A3P3U993"/>
<protein>
    <submittedName>
        <fullName evidence="1">DUF2653 family protein</fullName>
    </submittedName>
</protein>
<name>A0A3P3U993_9BACL</name>
<dbReference type="EMBL" id="RRCN01000001">
    <property type="protein sequence ID" value="RRJ66734.1"/>
    <property type="molecule type" value="Genomic_DNA"/>
</dbReference>
<dbReference type="InterPro" id="IPR020516">
    <property type="entry name" value="Uncharacterised_YxcD"/>
</dbReference>
<dbReference type="OrthoDB" id="2360753at2"/>
<dbReference type="Pfam" id="PF10850">
    <property type="entry name" value="DUF2653"/>
    <property type="match status" value="1"/>
</dbReference>
<proteinExistence type="predicted"/>
<reference evidence="1 2" key="1">
    <citation type="submission" date="2018-11" db="EMBL/GenBank/DDBJ databases">
        <title>Genome sequencing of Paenibacillus sp. KCOM 3021 (= ChDC PVNT-B20).</title>
        <authorList>
            <person name="Kook J.-K."/>
            <person name="Park S.-N."/>
            <person name="Lim Y.K."/>
        </authorList>
    </citation>
    <scope>NUCLEOTIDE SEQUENCE [LARGE SCALE GENOMIC DNA]</scope>
    <source>
        <strain evidence="1 2">KCOM 3021</strain>
    </source>
</reference>
<sequence>MVLGMDEIINAICLHTADRTRVRPTDVQVELSWDEDTGYTAEVWVNGRSRYLVESNIMESIIQYVYREYGMRTFREDITLELHEEIIAIIRKDL</sequence>
<gene>
    <name evidence="1" type="ORF">EHV15_30235</name>
</gene>
<organism evidence="1 2">
    <name type="scientific">Paenibacillus oralis</name>
    <dbReference type="NCBI Taxonomy" id="2490856"/>
    <lineage>
        <taxon>Bacteria</taxon>
        <taxon>Bacillati</taxon>
        <taxon>Bacillota</taxon>
        <taxon>Bacilli</taxon>
        <taxon>Bacillales</taxon>
        <taxon>Paenibacillaceae</taxon>
        <taxon>Paenibacillus</taxon>
    </lineage>
</organism>
<evidence type="ECO:0000313" key="1">
    <source>
        <dbReference type="EMBL" id="RRJ66734.1"/>
    </source>
</evidence>
<dbReference type="Proteomes" id="UP000267017">
    <property type="component" value="Unassembled WGS sequence"/>
</dbReference>
<keyword evidence="2" id="KW-1185">Reference proteome</keyword>